<dbReference type="SMART" id="SM00418">
    <property type="entry name" value="HTH_ARSR"/>
    <property type="match status" value="1"/>
</dbReference>
<dbReference type="CDD" id="cd00090">
    <property type="entry name" value="HTH_ARSR"/>
    <property type="match status" value="1"/>
</dbReference>
<feature type="domain" description="HTH arsR-type" evidence="1">
    <location>
        <begin position="6"/>
        <end position="100"/>
    </location>
</feature>
<dbReference type="Proteomes" id="UP000248616">
    <property type="component" value="Unassembled WGS sequence"/>
</dbReference>
<dbReference type="AlphaFoldDB" id="A0A2W7CG29"/>
<name>A0A2W7CG29_9HYPH</name>
<sequence length="118" mass="13472">MTSLQTANPSPPPIDGIFRALSDPTRRRVVERLNRSPASVSELAQPFDMALPSFIEHLRVLEGCGLVHSQKTGRVRTYQLAPEPLKLAENWLAEQRTLWERRLDQFDAYVMTLKEKDA</sequence>
<keyword evidence="3" id="KW-1185">Reference proteome</keyword>
<dbReference type="RefSeq" id="WP_111546891.1">
    <property type="nucleotide sequence ID" value="NZ_MZXV01000056.1"/>
</dbReference>
<organism evidence="2 3">
    <name type="scientific">Mesorhizobium kowhaii</name>
    <dbReference type="NCBI Taxonomy" id="1300272"/>
    <lineage>
        <taxon>Bacteria</taxon>
        <taxon>Pseudomonadati</taxon>
        <taxon>Pseudomonadota</taxon>
        <taxon>Alphaproteobacteria</taxon>
        <taxon>Hyphomicrobiales</taxon>
        <taxon>Phyllobacteriaceae</taxon>
        <taxon>Mesorhizobium</taxon>
    </lineage>
</organism>
<dbReference type="Pfam" id="PF12840">
    <property type="entry name" value="HTH_20"/>
    <property type="match status" value="1"/>
</dbReference>
<comment type="caution">
    <text evidence="2">The sequence shown here is derived from an EMBL/GenBank/DDBJ whole genome shotgun (WGS) entry which is preliminary data.</text>
</comment>
<proteinExistence type="predicted"/>
<dbReference type="InterPro" id="IPR036390">
    <property type="entry name" value="WH_DNA-bd_sf"/>
</dbReference>
<dbReference type="NCBIfam" id="NF033788">
    <property type="entry name" value="HTH_metalloreg"/>
    <property type="match status" value="1"/>
</dbReference>
<dbReference type="InterPro" id="IPR001845">
    <property type="entry name" value="HTH_ArsR_DNA-bd_dom"/>
</dbReference>
<reference evidence="3" key="1">
    <citation type="submission" date="2017-03" db="EMBL/GenBank/DDBJ databases">
        <authorList>
            <person name="Safronova V.I."/>
            <person name="Sazanova A.L."/>
            <person name="Chirak E.R."/>
        </authorList>
    </citation>
    <scope>NUCLEOTIDE SEQUENCE [LARGE SCALE GENOMIC DNA]</scope>
    <source>
        <strain evidence="3">Ach-343</strain>
    </source>
</reference>
<dbReference type="InterPro" id="IPR011991">
    <property type="entry name" value="ArsR-like_HTH"/>
</dbReference>
<dbReference type="GO" id="GO:0003700">
    <property type="term" value="F:DNA-binding transcription factor activity"/>
    <property type="evidence" value="ECO:0007669"/>
    <property type="project" value="InterPro"/>
</dbReference>
<accession>A0A2W7CG29</accession>
<dbReference type="InterPro" id="IPR036388">
    <property type="entry name" value="WH-like_DNA-bd_sf"/>
</dbReference>
<evidence type="ECO:0000313" key="2">
    <source>
        <dbReference type="EMBL" id="PZV35453.1"/>
    </source>
</evidence>
<dbReference type="PANTHER" id="PTHR38600:SF2">
    <property type="entry name" value="SLL0088 PROTEIN"/>
    <property type="match status" value="1"/>
</dbReference>
<dbReference type="PRINTS" id="PR00778">
    <property type="entry name" value="HTHARSR"/>
</dbReference>
<gene>
    <name evidence="2" type="ORF">B5V02_25610</name>
</gene>
<evidence type="ECO:0000313" key="3">
    <source>
        <dbReference type="Proteomes" id="UP000248616"/>
    </source>
</evidence>
<dbReference type="PROSITE" id="PS50987">
    <property type="entry name" value="HTH_ARSR_2"/>
    <property type="match status" value="1"/>
</dbReference>
<dbReference type="OrthoDB" id="9790747at2"/>
<dbReference type="PANTHER" id="PTHR38600">
    <property type="entry name" value="TRANSCRIPTIONAL REGULATORY PROTEIN"/>
    <property type="match status" value="1"/>
</dbReference>
<evidence type="ECO:0000259" key="1">
    <source>
        <dbReference type="PROSITE" id="PS50987"/>
    </source>
</evidence>
<dbReference type="Gene3D" id="1.10.10.10">
    <property type="entry name" value="Winged helix-like DNA-binding domain superfamily/Winged helix DNA-binding domain"/>
    <property type="match status" value="1"/>
</dbReference>
<dbReference type="SUPFAM" id="SSF46785">
    <property type="entry name" value="Winged helix' DNA-binding domain"/>
    <property type="match status" value="1"/>
</dbReference>
<protein>
    <submittedName>
        <fullName evidence="2">Transcriptional regulator</fullName>
    </submittedName>
</protein>
<dbReference type="EMBL" id="MZXV01000056">
    <property type="protein sequence ID" value="PZV35453.1"/>
    <property type="molecule type" value="Genomic_DNA"/>
</dbReference>